<dbReference type="AlphaFoldDB" id="A0A938BRN5"/>
<comment type="caution">
    <text evidence="1">The sequence shown here is derived from an EMBL/GenBank/DDBJ whole genome shotgun (WGS) entry which is preliminary data.</text>
</comment>
<organism evidence="1 2">
    <name type="scientific">Eiseniibacteriota bacterium</name>
    <dbReference type="NCBI Taxonomy" id="2212470"/>
    <lineage>
        <taxon>Bacteria</taxon>
        <taxon>Candidatus Eiseniibacteriota</taxon>
    </lineage>
</organism>
<evidence type="ECO:0000313" key="1">
    <source>
        <dbReference type="EMBL" id="MBM3318016.1"/>
    </source>
</evidence>
<evidence type="ECO:0000313" key="2">
    <source>
        <dbReference type="Proteomes" id="UP000748308"/>
    </source>
</evidence>
<proteinExistence type="predicted"/>
<dbReference type="PANTHER" id="PTHR35866:SF1">
    <property type="entry name" value="YKGJ FAMILY CYSTEINE CLUSTER PROTEIN"/>
    <property type="match status" value="1"/>
</dbReference>
<dbReference type="Proteomes" id="UP000748308">
    <property type="component" value="Unassembled WGS sequence"/>
</dbReference>
<accession>A0A938BRN5</accession>
<gene>
    <name evidence="1" type="ORF">FJY75_09210</name>
</gene>
<dbReference type="EMBL" id="VGIY01000240">
    <property type="protein sequence ID" value="MBM3318016.1"/>
    <property type="molecule type" value="Genomic_DNA"/>
</dbReference>
<protein>
    <submittedName>
        <fullName evidence="1">YkgJ family cysteine cluster protein</fullName>
    </submittedName>
</protein>
<dbReference type="InterPro" id="IPR005358">
    <property type="entry name" value="Puta_zinc/iron-chelating_dom"/>
</dbReference>
<dbReference type="PANTHER" id="PTHR35866">
    <property type="entry name" value="PUTATIVE-RELATED"/>
    <property type="match status" value="1"/>
</dbReference>
<name>A0A938BRN5_UNCEI</name>
<reference evidence="1" key="1">
    <citation type="submission" date="2019-03" db="EMBL/GenBank/DDBJ databases">
        <title>Lake Tanganyika Metagenome-Assembled Genomes (MAGs).</title>
        <authorList>
            <person name="Tran P."/>
        </authorList>
    </citation>
    <scope>NUCLEOTIDE SEQUENCE</scope>
    <source>
        <strain evidence="1">M_DeepCast_400m_m2_100</strain>
    </source>
</reference>
<dbReference type="Pfam" id="PF03692">
    <property type="entry name" value="CxxCxxCC"/>
    <property type="match status" value="1"/>
</dbReference>
<sequence length="147" mass="16754">MSADDSTPGYPWYREGLRFECLRCGRCCTGAPGDVWVSEEEIRALAEHLGMTEAALRRVHLKASLWIQARLREKADHDCTFYDAAGGCLAYAVRPRQCRTWPFWRQTLRSPEAWADAARGCPGMNRGRLHALEEIERCRREDGLPGE</sequence>